<evidence type="ECO:0000256" key="3">
    <source>
        <dbReference type="ARBA" id="ARBA00022679"/>
    </source>
</evidence>
<dbReference type="GO" id="GO:0032259">
    <property type="term" value="P:methylation"/>
    <property type="evidence" value="ECO:0007669"/>
    <property type="project" value="UniProtKB-KW"/>
</dbReference>
<evidence type="ECO:0000256" key="5">
    <source>
        <dbReference type="SAM" id="Phobius"/>
    </source>
</evidence>
<reference evidence="6" key="1">
    <citation type="submission" date="2021-12" db="EMBL/GenBank/DDBJ databases">
        <authorList>
            <person name="King R."/>
        </authorList>
    </citation>
    <scope>NUCLEOTIDE SEQUENCE</scope>
</reference>
<dbReference type="GO" id="GO:0005739">
    <property type="term" value="C:mitochondrion"/>
    <property type="evidence" value="ECO:0007669"/>
    <property type="project" value="TreeGrafter"/>
</dbReference>
<dbReference type="SUPFAM" id="SSF53335">
    <property type="entry name" value="S-adenosyl-L-methionine-dependent methyltransferases"/>
    <property type="match status" value="1"/>
</dbReference>
<dbReference type="PANTHER" id="PTHR13610">
    <property type="entry name" value="METHYLTRANSFERASE DOMAIN-CONTAINING PROTEIN"/>
    <property type="match status" value="1"/>
</dbReference>
<comment type="similarity">
    <text evidence="1">Belongs to the ANT/ATPSC lysine N-methyltransferase family.</text>
</comment>
<keyword evidence="7" id="KW-1185">Reference proteome</keyword>
<dbReference type="EMBL" id="OU963866">
    <property type="protein sequence ID" value="CAH0389909.1"/>
    <property type="molecule type" value="Genomic_DNA"/>
</dbReference>
<dbReference type="OrthoDB" id="66144at2759"/>
<keyword evidence="5" id="KW-0472">Membrane</keyword>
<keyword evidence="2" id="KW-0489">Methyltransferase</keyword>
<evidence type="ECO:0000256" key="1">
    <source>
        <dbReference type="ARBA" id="ARBA00010633"/>
    </source>
</evidence>
<evidence type="ECO:0000313" key="7">
    <source>
        <dbReference type="Proteomes" id="UP001152759"/>
    </source>
</evidence>
<dbReference type="GO" id="GO:1905706">
    <property type="term" value="P:regulation of mitochondrial ATP synthesis coupled proton transport"/>
    <property type="evidence" value="ECO:0007669"/>
    <property type="project" value="TreeGrafter"/>
</dbReference>
<dbReference type="InterPro" id="IPR029063">
    <property type="entry name" value="SAM-dependent_MTases_sf"/>
</dbReference>
<evidence type="ECO:0000313" key="6">
    <source>
        <dbReference type="EMBL" id="CAH0389909.1"/>
    </source>
</evidence>
<name>A0A9P0AA37_BEMTA</name>
<gene>
    <name evidence="6" type="ORF">BEMITA_LOCUS8686</name>
</gene>
<dbReference type="Gene3D" id="3.40.50.150">
    <property type="entry name" value="Vaccinia Virus protein VP39"/>
    <property type="match status" value="1"/>
</dbReference>
<accession>A0A9P0AA37</accession>
<protein>
    <submittedName>
        <fullName evidence="6">Uncharacterized protein</fullName>
    </submittedName>
</protein>
<keyword evidence="5" id="KW-0812">Transmembrane</keyword>
<keyword evidence="4" id="KW-0949">S-adenosyl-L-methionine</keyword>
<sequence>MKEDFLELLESKTGGQVKSQSFSRTGLLISYITGGTALALSVICLPFISPAFRRVCLPYVPATTTQVQNVMKALEGKSGKVIDLGSGDGRIVISAAQNGFSADGVELNLLLVLYSRLRALRLGLSKKTSFFRQDLWKFKITPYQNVVIFGVEEMMPELEEKCHRELHNNANVIACRFPLSSLKPSQEIGSGIDSVWVYKIVK</sequence>
<keyword evidence="3" id="KW-0808">Transferase</keyword>
<keyword evidence="5" id="KW-1133">Transmembrane helix</keyword>
<feature type="transmembrane region" description="Helical" evidence="5">
    <location>
        <begin position="28"/>
        <end position="48"/>
    </location>
</feature>
<dbReference type="KEGG" id="btab:109034523"/>
<dbReference type="AlphaFoldDB" id="A0A9P0AA37"/>
<evidence type="ECO:0000256" key="2">
    <source>
        <dbReference type="ARBA" id="ARBA00022603"/>
    </source>
</evidence>
<dbReference type="InterPro" id="IPR026170">
    <property type="entry name" value="FAM173A/B"/>
</dbReference>
<organism evidence="6 7">
    <name type="scientific">Bemisia tabaci</name>
    <name type="common">Sweetpotato whitefly</name>
    <name type="synonym">Aleurodes tabaci</name>
    <dbReference type="NCBI Taxonomy" id="7038"/>
    <lineage>
        <taxon>Eukaryota</taxon>
        <taxon>Metazoa</taxon>
        <taxon>Ecdysozoa</taxon>
        <taxon>Arthropoda</taxon>
        <taxon>Hexapoda</taxon>
        <taxon>Insecta</taxon>
        <taxon>Pterygota</taxon>
        <taxon>Neoptera</taxon>
        <taxon>Paraneoptera</taxon>
        <taxon>Hemiptera</taxon>
        <taxon>Sternorrhyncha</taxon>
        <taxon>Aleyrodoidea</taxon>
        <taxon>Aleyrodidae</taxon>
        <taxon>Aleyrodinae</taxon>
        <taxon>Bemisia</taxon>
    </lineage>
</organism>
<evidence type="ECO:0000256" key="4">
    <source>
        <dbReference type="ARBA" id="ARBA00022691"/>
    </source>
</evidence>
<dbReference type="PANTHER" id="PTHR13610:SF9">
    <property type="entry name" value="FI06469P"/>
    <property type="match status" value="1"/>
</dbReference>
<dbReference type="Proteomes" id="UP001152759">
    <property type="component" value="Chromosome 5"/>
</dbReference>
<dbReference type="GO" id="GO:0016279">
    <property type="term" value="F:protein-lysine N-methyltransferase activity"/>
    <property type="evidence" value="ECO:0007669"/>
    <property type="project" value="InterPro"/>
</dbReference>
<proteinExistence type="inferred from homology"/>